<dbReference type="InterPro" id="IPR042184">
    <property type="entry name" value="YqeY/Aim41_N"/>
</dbReference>
<dbReference type="Pfam" id="PF09424">
    <property type="entry name" value="YqeY"/>
    <property type="match status" value="1"/>
</dbReference>
<reference evidence="1 2" key="1">
    <citation type="journal article" date="2016" name="Nat. Commun.">
        <title>Thousands of microbial genomes shed light on interconnected biogeochemical processes in an aquifer system.</title>
        <authorList>
            <person name="Anantharaman K."/>
            <person name="Brown C.T."/>
            <person name="Hug L.A."/>
            <person name="Sharon I."/>
            <person name="Castelle C.J."/>
            <person name="Probst A.J."/>
            <person name="Thomas B.C."/>
            <person name="Singh A."/>
            <person name="Wilkins M.J."/>
            <person name="Karaoz U."/>
            <person name="Brodie E.L."/>
            <person name="Williams K.H."/>
            <person name="Hubbard S.S."/>
            <person name="Banfield J.F."/>
        </authorList>
    </citation>
    <scope>NUCLEOTIDE SEQUENCE [LARGE SCALE GENOMIC DNA]</scope>
</reference>
<gene>
    <name evidence="1" type="ORF">A3F03_01210</name>
</gene>
<accession>A0A1F7I0A7</accession>
<proteinExistence type="predicted"/>
<name>A0A1F7I0A7_9BACT</name>
<sequence>MLKQKLQADQIVALKTGEKKRLEVLRYILAQIINKEIDKREDLTDEEAIAVLRKLQKELAESIDAFAKGGRKDLVQEHQYQADVVKTYLPEEISDQELTLEIVKIIKNNQTLYNENPKKIIGVCMGQLKEKAAPQRILQTLKAIETSKEE</sequence>
<dbReference type="GO" id="GO:0016884">
    <property type="term" value="F:carbon-nitrogen ligase activity, with glutamine as amido-N-donor"/>
    <property type="evidence" value="ECO:0007669"/>
    <property type="project" value="InterPro"/>
</dbReference>
<dbReference type="AlphaFoldDB" id="A0A1F7I0A7"/>
<dbReference type="Proteomes" id="UP000176803">
    <property type="component" value="Unassembled WGS sequence"/>
</dbReference>
<organism evidence="1 2">
    <name type="scientific">Candidatus Roizmanbacteria bacterium RIFCSPHIGHO2_12_FULL_41_11</name>
    <dbReference type="NCBI Taxonomy" id="1802052"/>
    <lineage>
        <taxon>Bacteria</taxon>
        <taxon>Candidatus Roizmaniibacteriota</taxon>
    </lineage>
</organism>
<comment type="caution">
    <text evidence="1">The sequence shown here is derived from an EMBL/GenBank/DDBJ whole genome shotgun (WGS) entry which is preliminary data.</text>
</comment>
<dbReference type="InterPro" id="IPR019004">
    <property type="entry name" value="YqeY/Aim41"/>
</dbReference>
<evidence type="ECO:0000313" key="2">
    <source>
        <dbReference type="Proteomes" id="UP000176803"/>
    </source>
</evidence>
<dbReference type="Gene3D" id="1.10.1510.10">
    <property type="entry name" value="Uncharacterised protein YqeY/AIM41 PF09424, N-terminal domain"/>
    <property type="match status" value="1"/>
</dbReference>
<evidence type="ECO:0008006" key="3">
    <source>
        <dbReference type="Google" id="ProtNLM"/>
    </source>
</evidence>
<evidence type="ECO:0000313" key="1">
    <source>
        <dbReference type="EMBL" id="OGK36824.1"/>
    </source>
</evidence>
<dbReference type="SUPFAM" id="SSF89095">
    <property type="entry name" value="GatB/YqeY motif"/>
    <property type="match status" value="1"/>
</dbReference>
<dbReference type="InterPro" id="IPR003789">
    <property type="entry name" value="Asn/Gln_tRNA_amidoTrase-B-like"/>
</dbReference>
<dbReference type="PANTHER" id="PTHR28055:SF1">
    <property type="entry name" value="ALTERED INHERITANCE OF MITOCHONDRIA PROTEIN 41, MITOCHONDRIAL"/>
    <property type="match status" value="1"/>
</dbReference>
<protein>
    <recommendedName>
        <fullName evidence="3">Glutamyl-tRNA amidotransferase</fullName>
    </recommendedName>
</protein>
<dbReference type="PANTHER" id="PTHR28055">
    <property type="entry name" value="ALTERED INHERITANCE OF MITOCHONDRIA PROTEIN 41, MITOCHONDRIAL"/>
    <property type="match status" value="1"/>
</dbReference>
<dbReference type="EMBL" id="MGAC01000052">
    <property type="protein sequence ID" value="OGK36824.1"/>
    <property type="molecule type" value="Genomic_DNA"/>
</dbReference>